<accession>A0A846MQ86</accession>
<dbReference type="PANTHER" id="PTHR43343">
    <property type="entry name" value="PEPTIDASE S12"/>
    <property type="match status" value="1"/>
</dbReference>
<dbReference type="Proteomes" id="UP000537126">
    <property type="component" value="Unassembled WGS sequence"/>
</dbReference>
<proteinExistence type="predicted"/>
<dbReference type="InterPro" id="IPR051201">
    <property type="entry name" value="Chloro_Bact_Ser_Proteases"/>
</dbReference>
<dbReference type="Gene3D" id="2.30.42.10">
    <property type="match status" value="2"/>
</dbReference>
<evidence type="ECO:0000256" key="2">
    <source>
        <dbReference type="ARBA" id="ARBA00022801"/>
    </source>
</evidence>
<reference evidence="5 6" key="1">
    <citation type="submission" date="2020-03" db="EMBL/GenBank/DDBJ databases">
        <title>Genomic Encyclopedia of Type Strains, Phase IV (KMG-IV): sequencing the most valuable type-strain genomes for metagenomic binning, comparative biology and taxonomic classification.</title>
        <authorList>
            <person name="Goeker M."/>
        </authorList>
    </citation>
    <scope>NUCLEOTIDE SEQUENCE [LARGE SCALE GENOMIC DNA]</scope>
    <source>
        <strain evidence="5 6">DSM 5718</strain>
    </source>
</reference>
<keyword evidence="2" id="KW-0378">Hydrolase</keyword>
<feature type="transmembrane region" description="Helical" evidence="3">
    <location>
        <begin position="7"/>
        <end position="27"/>
    </location>
</feature>
<evidence type="ECO:0000313" key="5">
    <source>
        <dbReference type="EMBL" id="NIK73746.1"/>
    </source>
</evidence>
<keyword evidence="3" id="KW-0472">Membrane</keyword>
<dbReference type="Gene3D" id="2.40.10.120">
    <property type="match status" value="1"/>
</dbReference>
<dbReference type="AlphaFoldDB" id="A0A846MQ86"/>
<dbReference type="InterPro" id="IPR009003">
    <property type="entry name" value="Peptidase_S1_PA"/>
</dbReference>
<dbReference type="Pfam" id="PF13180">
    <property type="entry name" value="PDZ_2"/>
    <property type="match status" value="1"/>
</dbReference>
<organism evidence="5 6">
    <name type="scientific">Thermonema lapsum</name>
    <dbReference type="NCBI Taxonomy" id="28195"/>
    <lineage>
        <taxon>Bacteria</taxon>
        <taxon>Pseudomonadati</taxon>
        <taxon>Bacteroidota</taxon>
        <taxon>Cytophagia</taxon>
        <taxon>Cytophagales</taxon>
        <taxon>Thermonemataceae</taxon>
        <taxon>Thermonema</taxon>
    </lineage>
</organism>
<keyword evidence="1 5" id="KW-0645">Protease</keyword>
<dbReference type="PANTHER" id="PTHR43343:SF3">
    <property type="entry name" value="PROTEASE DO-LIKE 8, CHLOROPLASTIC"/>
    <property type="match status" value="1"/>
</dbReference>
<dbReference type="PROSITE" id="PS50106">
    <property type="entry name" value="PDZ"/>
    <property type="match status" value="1"/>
</dbReference>
<comment type="caution">
    <text evidence="5">The sequence shown here is derived from an EMBL/GenBank/DDBJ whole genome shotgun (WGS) entry which is preliminary data.</text>
</comment>
<evidence type="ECO:0000256" key="3">
    <source>
        <dbReference type="SAM" id="Phobius"/>
    </source>
</evidence>
<gene>
    <name evidence="5" type="ORF">FHS56_001259</name>
</gene>
<evidence type="ECO:0000256" key="1">
    <source>
        <dbReference type="ARBA" id="ARBA00022670"/>
    </source>
</evidence>
<protein>
    <submittedName>
        <fullName evidence="5">Do/DeqQ family serine protease</fullName>
    </submittedName>
</protein>
<dbReference type="InterPro" id="IPR001478">
    <property type="entry name" value="PDZ"/>
</dbReference>
<dbReference type="SMART" id="SM00228">
    <property type="entry name" value="PDZ"/>
    <property type="match status" value="2"/>
</dbReference>
<dbReference type="InterPro" id="IPR001940">
    <property type="entry name" value="Peptidase_S1C"/>
</dbReference>
<dbReference type="GO" id="GO:0006508">
    <property type="term" value="P:proteolysis"/>
    <property type="evidence" value="ECO:0007669"/>
    <property type="project" value="UniProtKB-KW"/>
</dbReference>
<sequence length="482" mass="52991">MKKVIGNIAIALLAGMGGSFLYTHYFFTPAQNLVESNTATNPTQTVVYQARYDSNGQSSLPLKDDAFVQASALATPSVVYIKTYYEGRQAVDYWDWFFGYGGQSNIELSSGSGIIVSPDGYILTNNHVIDDAQRIEVIHGKNSYVARLVGTDASTDLAVLKVEAQNLPAIRWGRSSEVQIGEWVLAVGNPFNLTSTVTAGIVSAKGRRLHLNKGQFPIESFIQTDAPINPGNSGGALVNLRGELIGVNTAILSKHGSYVGYGFAVPSDIAKRVYEDLRRYGIVQKAVLGVEAEEITPELVKKLNLKHTEGAAVVDVWKGTPAESIGLEVGDIITQINDTPIRSLADYEETINLLSPGDQVKLYFRRGNQRYEKSTQLVNIDGKPTVYKPYVYQSTKLKAVFEAIPSLERKRYGIPNGVKIKELQGGLFYHLGLKEGTIIVRINNIEIEKPEEVEKVIERVAGGIVMDIITPEGVPYRVQFRY</sequence>
<dbReference type="SUPFAM" id="SSF50156">
    <property type="entry name" value="PDZ domain-like"/>
    <property type="match status" value="1"/>
</dbReference>
<dbReference type="PRINTS" id="PR00834">
    <property type="entry name" value="PROTEASES2C"/>
</dbReference>
<evidence type="ECO:0000259" key="4">
    <source>
        <dbReference type="PROSITE" id="PS50106"/>
    </source>
</evidence>
<dbReference type="Pfam" id="PF13365">
    <property type="entry name" value="Trypsin_2"/>
    <property type="match status" value="1"/>
</dbReference>
<keyword evidence="3" id="KW-0812">Transmembrane</keyword>
<keyword evidence="3" id="KW-1133">Transmembrane helix</keyword>
<dbReference type="SUPFAM" id="SSF50494">
    <property type="entry name" value="Trypsin-like serine proteases"/>
    <property type="match status" value="1"/>
</dbReference>
<evidence type="ECO:0000313" key="6">
    <source>
        <dbReference type="Proteomes" id="UP000537126"/>
    </source>
</evidence>
<keyword evidence="6" id="KW-1185">Reference proteome</keyword>
<dbReference type="EMBL" id="JAASRN010000002">
    <property type="protein sequence ID" value="NIK73746.1"/>
    <property type="molecule type" value="Genomic_DNA"/>
</dbReference>
<name>A0A846MQ86_9BACT</name>
<feature type="domain" description="PDZ" evidence="4">
    <location>
        <begin position="288"/>
        <end position="368"/>
    </location>
</feature>
<dbReference type="GO" id="GO:0004252">
    <property type="term" value="F:serine-type endopeptidase activity"/>
    <property type="evidence" value="ECO:0007669"/>
    <property type="project" value="InterPro"/>
</dbReference>
<dbReference type="InterPro" id="IPR036034">
    <property type="entry name" value="PDZ_sf"/>
</dbReference>
<dbReference type="RefSeq" id="WP_166919019.1">
    <property type="nucleotide sequence ID" value="NZ_JAASRN010000002.1"/>
</dbReference>